<sequence>MPPMLRCVVAAALAAVAAEGATVLLSKARVYAEEGGRATYTVVLSEAPTADVTVAMTIGDDSLLKFLTSASLTFTSSDWSAEQTVRVKAKSNGDDSGALYTDVAVTHAASSADADFDGAAFSASDEVVVRIYDDDSCVRDCAPGTYYDACNHTRACLPCLEGHWCAGGCASPQPCASGTFLPSTSGAAEADCRSCTAGNYSATAGAATCAACPAGYACPSAAAATICPKGTAAALGAAACAPCASGSYASSEGSATCAACPPGYACADASEPPVACSPASYALGAATSCSPCPAGSFCALTSSEAQACEAGTFSLSNWGYCALCPAGHGCASTSAAPAACAAGASALVGATACDACGAGTYANETCPRGYACRRADAAPTPCGAGAYALGNATTCESCEAGWFCETTDAGPARCPAATYSTALATSCDACPLGYTIVRNRTACEACPKGSYCPYTDEDLAIACPRGSYSVGRQHLCTACAPGSYCPYVDRGVEYPCDSGTYSVGGQASCTPCPAGFACFDVRGEHIKACELGTYSRVGEPLCADCPAGYRCPSPSALPIACDAGTTAVLGSSNCSLCDPGYACPDPAAPPEKCAVGSYAAGAAFECPVGAWCNPASELTLCPLGYYGNVSAGASMADACELCDQGYYCPRTGTTALTRVLCPAGFYCELGSSYPTECPAGTYNDEYGAASSAYCRDCARGFYCQAHSTTPNQFPCEKGYFCPDATASHDAYPCPARARAGTFSDQTQLTDAAERAETNLYAEDQYPSTCAADATTCVDCPAGYACAEGSTAPAPCGVGTYSNSGADACTTCPVGYYCGSNTTTSTALFSGGGSWADASDAAGARGPAPDGRLDAFRGADASDCLETPAGFYTVEGSANYTGLCEPGFYCGAGSTTPFATPCPEATYNARGYCEAGSAAPTICPRGYYCVAGLAAPMPCPIGTFGNASALRRSEDCTPCSPGYFCDGLGRPGPRGPCDPQRRRIGGYCPLASSYPNPCPAGTYNNESGATSEDECDNCLAGYYCSGLCGFQIFIRLQCSGSNNPYPTGPCYPGYYCESASITPTQHECAAGKYSGYGAAECTDCEPGTYQPYRAQATCVDTPAGYYADGYGSTTYLPCEVGYYCPAGTASYLRDPALYPCPFGTYGAQELLVDVTECSLCDAGYYCGPKDDGSDGLSAPTAKCDAGYYCSSGAFDSQGAYCIDLDVYVASYDPATDSNVTYDGNATSIGYLKDCGDDGGGCPAGHFCLRGSGYPEPCPIGTFYGGTLLTGDCDTCSPGAACDTTGLEAPNAVCAGGYFCRNANEGAPSTTPLCLDDACAGDYGLCPAGSSCANGTSEPAACAAGTYGPTVGLDACLACPAGRMCNGTNTTHYADCPRGGFCPAGTGATPEPCPKGRYGHATNLARAADCAPCPEGRHCPEPGLVAPGPPCDAGFVCEIGSVHANGTARAGGLAAAPCAAGGYCRAGSAHATPCPVGTFSPDAGETSPGACGACTAGSYCDAVGLAAPAGLCEPGYYCEAGATSPRAALCPAAAACPLGAGAPAPCDAGTYAAAEGAARCDACPAGFYCGNATADYHDYPCPAGHYCPASSTAATAHPCPAGTFSNVSAAQAPSDCVDVPPGFWAAGAGAAGLAGKCDAGWFCVGRATSPAPSFATGTGGKCGPGSACPAGSTWDRPCPGGSFCDGSRVVGLCAPGFFCESNATAYRPDGAAASSGPCPAGHYCPRGAVSPVPCPPGTALATQGAANATDCAACAAGFLCPNASTATAEIACPAGSYCPAGSVVAIPCPAGSSCAAGAGSNASCAAGSYQPLAGQAACLACPSGFFCGVGAAAYEPCPRGHYCGANTEAGTQFPCPNQGRKRERNSQRLRSRPFSTRPNGTFSNATRLQAAAECTPCLPGHFCNDTGLEAPAGTCAPGHFCTEGAIVAAPDHTCVRNKTMLARFARTAARPALWRAPRAALSYPAHEVVGLPALSPTMEQGTIAAWKVDEGGAFGAGDVIAEIETDKATVDFEAQDDGVLAKILVPAGTEVAVGAPVMVVVEDEGDAAAFGDFVAPAAAAAAPPAPAPAPEPAAAPPAAAPAPAAAAPPAAAPAAAGARVVASPLARKEAAAAGVDLSLVAGTGPGGRVTADDVRFFEPPAAAEVAAAPPAAAVAGAGYAEYAVSPASAAIAAKLAHSMQTAPHYYLTMDCDVGAALELLESLNASLGDAAPVGLYDLMIKASASATKAVPAVNASWLEPGVVRQYARFDVNVVSGVGEGLAAPALVDVGALGLGDIAAFTAAAPGADEPYVAGTFTIQNLGAFGVASAAPIVHTPQACALALGAVRDDVALGDDGALIAKPTLTCTLAADHRVVDGAVGAQWLAALKGLVENPTTLLL</sequence>
<dbReference type="InterPro" id="IPR011641">
    <property type="entry name" value="Tyr-kin_ephrin_A/B_rcpt-like"/>
</dbReference>
<feature type="chain" id="PRO_5003261668" description="Lipoyl-binding domain-containing protein" evidence="5">
    <location>
        <begin position="21"/>
        <end position="2377"/>
    </location>
</feature>
<evidence type="ECO:0000259" key="6">
    <source>
        <dbReference type="PROSITE" id="PS50968"/>
    </source>
</evidence>
<dbReference type="InterPro" id="IPR003016">
    <property type="entry name" value="2-oxoA_DH_lipoyl-BS"/>
</dbReference>
<dbReference type="CDD" id="cd06849">
    <property type="entry name" value="lipoyl_domain"/>
    <property type="match status" value="1"/>
</dbReference>
<dbReference type="SUPFAM" id="SSF47005">
    <property type="entry name" value="Peripheral subunit-binding domain of 2-oxo acid dehydrogenase complex"/>
    <property type="match status" value="1"/>
</dbReference>
<dbReference type="InterPro" id="IPR036625">
    <property type="entry name" value="E3-bd_dom_sf"/>
</dbReference>
<proteinExistence type="inferred from homology"/>
<dbReference type="PROSITE" id="PS50968">
    <property type="entry name" value="BIOTINYL_LIPOYL"/>
    <property type="match status" value="1"/>
</dbReference>
<feature type="domain" description="Peripheral subunit-binding (PSBD)" evidence="7">
    <location>
        <begin position="2099"/>
        <end position="2136"/>
    </location>
</feature>
<dbReference type="PANTHER" id="PTHR46104">
    <property type="entry name" value="GENE 9195-RELATED-RELATED"/>
    <property type="match status" value="1"/>
</dbReference>
<feature type="region of interest" description="Disordered" evidence="4">
    <location>
        <begin position="1852"/>
        <end position="1880"/>
    </location>
</feature>
<dbReference type="Gene3D" id="2.10.50.10">
    <property type="entry name" value="Tumor Necrosis Factor Receptor, subunit A, domain 2"/>
    <property type="match status" value="5"/>
</dbReference>
<dbReference type="GO" id="GO:0016746">
    <property type="term" value="F:acyltransferase activity"/>
    <property type="evidence" value="ECO:0007669"/>
    <property type="project" value="InterPro"/>
</dbReference>
<feature type="compositionally biased region" description="Pro residues" evidence="4">
    <location>
        <begin position="2061"/>
        <end position="2078"/>
    </location>
</feature>
<keyword evidence="2" id="KW-0450">Lipoyl</keyword>
<dbReference type="OMA" id="CEYGWEC"/>
<dbReference type="GeneID" id="20228591"/>
<evidence type="ECO:0000256" key="1">
    <source>
        <dbReference type="ARBA" id="ARBA00007317"/>
    </source>
</evidence>
<evidence type="ECO:0000313" key="9">
    <source>
        <dbReference type="Proteomes" id="UP000002729"/>
    </source>
</evidence>
<evidence type="ECO:0000259" key="7">
    <source>
        <dbReference type="PROSITE" id="PS51826"/>
    </source>
</evidence>
<gene>
    <name evidence="8" type="ORF">AURANDRAFT_72187</name>
</gene>
<dbReference type="Gene3D" id="4.10.320.10">
    <property type="entry name" value="E3-binding domain"/>
    <property type="match status" value="1"/>
</dbReference>
<dbReference type="Pfam" id="PF07699">
    <property type="entry name" value="Ephrin_rec_like"/>
    <property type="match status" value="1"/>
</dbReference>
<name>F0YH28_AURAN</name>
<feature type="region of interest" description="Disordered" evidence="4">
    <location>
        <begin position="2060"/>
        <end position="2083"/>
    </location>
</feature>
<dbReference type="FunFam" id="2.40.50.100:FF:000010">
    <property type="entry name" value="Acetyltransferase component of pyruvate dehydrogenase complex"/>
    <property type="match status" value="1"/>
</dbReference>
<dbReference type="SUPFAM" id="SSF52777">
    <property type="entry name" value="CoA-dependent acyltransferases"/>
    <property type="match status" value="1"/>
</dbReference>
<comment type="similarity">
    <text evidence="1">Belongs to the 2-oxoacid dehydrogenase family.</text>
</comment>
<dbReference type="InterPro" id="IPR009030">
    <property type="entry name" value="Growth_fac_rcpt_cys_sf"/>
</dbReference>
<protein>
    <recommendedName>
        <fullName evidence="10">Lipoyl-binding domain-containing protein</fullName>
    </recommendedName>
</protein>
<dbReference type="PROSITE" id="PS51826">
    <property type="entry name" value="PSBD"/>
    <property type="match status" value="1"/>
</dbReference>
<evidence type="ECO:0000256" key="2">
    <source>
        <dbReference type="ARBA" id="ARBA00022823"/>
    </source>
</evidence>
<dbReference type="InterPro" id="IPR001078">
    <property type="entry name" value="2-oxoacid_DH_actylTfrase"/>
</dbReference>
<dbReference type="RefSeq" id="XP_009039649.1">
    <property type="nucleotide sequence ID" value="XM_009041401.1"/>
</dbReference>
<evidence type="ECO:0008006" key="10">
    <source>
        <dbReference type="Google" id="ProtNLM"/>
    </source>
</evidence>
<feature type="signal peptide" evidence="5">
    <location>
        <begin position="1"/>
        <end position="20"/>
    </location>
</feature>
<dbReference type="InterPro" id="IPR011053">
    <property type="entry name" value="Single_hybrid_motif"/>
</dbReference>
<dbReference type="Pfam" id="PF00198">
    <property type="entry name" value="2-oxoacid_dh"/>
    <property type="match status" value="1"/>
</dbReference>
<dbReference type="Pfam" id="PF00364">
    <property type="entry name" value="Biotin_lipoyl"/>
    <property type="match status" value="1"/>
</dbReference>
<feature type="compositionally biased region" description="Polar residues" evidence="4">
    <location>
        <begin position="1871"/>
        <end position="1880"/>
    </location>
</feature>
<accession>F0YH28</accession>
<dbReference type="PROSITE" id="PS00189">
    <property type="entry name" value="LIPOYL"/>
    <property type="match status" value="1"/>
</dbReference>
<dbReference type="KEGG" id="aaf:AURANDRAFT_72187"/>
<keyword evidence="5" id="KW-0732">Signal</keyword>
<dbReference type="Pfam" id="PF02817">
    <property type="entry name" value="E3_binding"/>
    <property type="match status" value="1"/>
</dbReference>
<dbReference type="InterPro" id="IPR023213">
    <property type="entry name" value="CAT-like_dom_sf"/>
</dbReference>
<reference evidence="8 9" key="1">
    <citation type="journal article" date="2011" name="Proc. Natl. Acad. Sci. U.S.A.">
        <title>Niche of harmful alga Aureococcus anophagefferens revealed through ecogenomics.</title>
        <authorList>
            <person name="Gobler C.J."/>
            <person name="Berry D.L."/>
            <person name="Dyhrman S.T."/>
            <person name="Wilhelm S.W."/>
            <person name="Salamov A."/>
            <person name="Lobanov A.V."/>
            <person name="Zhang Y."/>
            <person name="Collier J.L."/>
            <person name="Wurch L.L."/>
            <person name="Kustka A.B."/>
            <person name="Dill B.D."/>
            <person name="Shah M."/>
            <person name="VerBerkmoes N.C."/>
            <person name="Kuo A."/>
            <person name="Terry A."/>
            <person name="Pangilinan J."/>
            <person name="Lindquist E.A."/>
            <person name="Lucas S."/>
            <person name="Paulsen I.T."/>
            <person name="Hattenrath-Lehmann T.K."/>
            <person name="Talmage S.C."/>
            <person name="Walker E.A."/>
            <person name="Koch F."/>
            <person name="Burson A.M."/>
            <person name="Marcoval M.A."/>
            <person name="Tang Y.Z."/>
            <person name="Lecleir G.R."/>
            <person name="Coyne K.J."/>
            <person name="Berg G.M."/>
            <person name="Bertrand E.M."/>
            <person name="Saito M.A."/>
            <person name="Gladyshev V.N."/>
            <person name="Grigoriev I.V."/>
        </authorList>
    </citation>
    <scope>NUCLEOTIDE SEQUENCE [LARGE SCALE GENOMIC DNA]</scope>
    <source>
        <strain evidence="9">CCMP 1984</strain>
    </source>
</reference>
<evidence type="ECO:0000256" key="5">
    <source>
        <dbReference type="SAM" id="SignalP"/>
    </source>
</evidence>
<dbReference type="eggNOG" id="KOG0557">
    <property type="taxonomic scope" value="Eukaryota"/>
</dbReference>
<keyword evidence="9" id="KW-1185">Reference proteome</keyword>
<dbReference type="InterPro" id="IPR000089">
    <property type="entry name" value="Biotin_lipoyl"/>
</dbReference>
<evidence type="ECO:0000256" key="3">
    <source>
        <dbReference type="ARBA" id="ARBA00022946"/>
    </source>
</evidence>
<evidence type="ECO:0000256" key="4">
    <source>
        <dbReference type="SAM" id="MobiDB-lite"/>
    </source>
</evidence>
<dbReference type="InParanoid" id="F0YH28"/>
<dbReference type="SUPFAM" id="SSF57184">
    <property type="entry name" value="Growth factor receptor domain"/>
    <property type="match status" value="6"/>
</dbReference>
<dbReference type="EMBL" id="GL833140">
    <property type="protein sequence ID" value="EGB05515.1"/>
    <property type="molecule type" value="Genomic_DNA"/>
</dbReference>
<dbReference type="Gene3D" id="2.40.50.100">
    <property type="match status" value="1"/>
</dbReference>
<keyword evidence="3" id="KW-0809">Transit peptide</keyword>
<dbReference type="SMART" id="SM01411">
    <property type="entry name" value="Ephrin_rec_like"/>
    <property type="match status" value="24"/>
</dbReference>
<feature type="compositionally biased region" description="Basic residues" evidence="4">
    <location>
        <begin position="1857"/>
        <end position="1869"/>
    </location>
</feature>
<dbReference type="Gene3D" id="3.30.559.10">
    <property type="entry name" value="Chloramphenicol acetyltransferase-like domain"/>
    <property type="match status" value="1"/>
</dbReference>
<dbReference type="SUPFAM" id="SSF51230">
    <property type="entry name" value="Single hybrid motif"/>
    <property type="match status" value="1"/>
</dbReference>
<dbReference type="Proteomes" id="UP000002729">
    <property type="component" value="Unassembled WGS sequence"/>
</dbReference>
<dbReference type="OrthoDB" id="537444at2759"/>
<organism evidence="9">
    <name type="scientific">Aureococcus anophagefferens</name>
    <name type="common">Harmful bloom alga</name>
    <dbReference type="NCBI Taxonomy" id="44056"/>
    <lineage>
        <taxon>Eukaryota</taxon>
        <taxon>Sar</taxon>
        <taxon>Stramenopiles</taxon>
        <taxon>Ochrophyta</taxon>
        <taxon>Pelagophyceae</taxon>
        <taxon>Pelagomonadales</taxon>
        <taxon>Pelagomonadaceae</taxon>
        <taxon>Aureococcus</taxon>
    </lineage>
</organism>
<feature type="domain" description="Lipoyl-binding" evidence="6">
    <location>
        <begin position="1964"/>
        <end position="2040"/>
    </location>
</feature>
<dbReference type="InterPro" id="IPR004167">
    <property type="entry name" value="PSBD"/>
</dbReference>
<evidence type="ECO:0000313" key="8">
    <source>
        <dbReference type="EMBL" id="EGB05515.1"/>
    </source>
</evidence>
<dbReference type="PANTHER" id="PTHR46104:SF1">
    <property type="entry name" value="GENE 9195-RELATED"/>
    <property type="match status" value="1"/>
</dbReference>